<dbReference type="SUPFAM" id="SSF47384">
    <property type="entry name" value="Homodimeric domain of signal transducing histidine kinase"/>
    <property type="match status" value="1"/>
</dbReference>
<keyword evidence="7" id="KW-0418">Kinase</keyword>
<feature type="transmembrane region" description="Helical" evidence="11">
    <location>
        <begin position="12"/>
        <end position="36"/>
    </location>
</feature>
<evidence type="ECO:0000259" key="12">
    <source>
        <dbReference type="PROSITE" id="PS50109"/>
    </source>
</evidence>
<feature type="transmembrane region" description="Helical" evidence="11">
    <location>
        <begin position="150"/>
        <end position="173"/>
    </location>
</feature>
<keyword evidence="9" id="KW-0902">Two-component regulatory system</keyword>
<dbReference type="InterPro" id="IPR005467">
    <property type="entry name" value="His_kinase_dom"/>
</dbReference>
<keyword evidence="15" id="KW-1185">Reference proteome</keyword>
<dbReference type="Proteomes" id="UP001500596">
    <property type="component" value="Unassembled WGS sequence"/>
</dbReference>
<dbReference type="SUPFAM" id="SSF158472">
    <property type="entry name" value="HAMP domain-like"/>
    <property type="match status" value="1"/>
</dbReference>
<dbReference type="CDD" id="cd00075">
    <property type="entry name" value="HATPase"/>
    <property type="match status" value="1"/>
</dbReference>
<dbReference type="GO" id="GO:0005524">
    <property type="term" value="F:ATP binding"/>
    <property type="evidence" value="ECO:0007669"/>
    <property type="project" value="UniProtKB-KW"/>
</dbReference>
<comment type="caution">
    <text evidence="14">The sequence shown here is derived from an EMBL/GenBank/DDBJ whole genome shotgun (WGS) entry which is preliminary data.</text>
</comment>
<dbReference type="Pfam" id="PF02518">
    <property type="entry name" value="HATPase_c"/>
    <property type="match status" value="1"/>
</dbReference>
<evidence type="ECO:0000259" key="13">
    <source>
        <dbReference type="PROSITE" id="PS50885"/>
    </source>
</evidence>
<keyword evidence="6 11" id="KW-0812">Transmembrane</keyword>
<evidence type="ECO:0000256" key="5">
    <source>
        <dbReference type="ARBA" id="ARBA00022679"/>
    </source>
</evidence>
<dbReference type="InterPro" id="IPR003594">
    <property type="entry name" value="HATPase_dom"/>
</dbReference>
<evidence type="ECO:0000256" key="11">
    <source>
        <dbReference type="SAM" id="Phobius"/>
    </source>
</evidence>
<dbReference type="SUPFAM" id="SSF55874">
    <property type="entry name" value="ATPase domain of HSP90 chaperone/DNA topoisomerase II/histidine kinase"/>
    <property type="match status" value="1"/>
</dbReference>
<evidence type="ECO:0000256" key="4">
    <source>
        <dbReference type="ARBA" id="ARBA00022553"/>
    </source>
</evidence>
<dbReference type="InterPro" id="IPR036890">
    <property type="entry name" value="HATPase_C_sf"/>
</dbReference>
<dbReference type="EC" id="2.7.13.3" evidence="3"/>
<evidence type="ECO:0000256" key="6">
    <source>
        <dbReference type="ARBA" id="ARBA00022692"/>
    </source>
</evidence>
<dbReference type="Gene3D" id="6.10.340.10">
    <property type="match status" value="1"/>
</dbReference>
<dbReference type="SMART" id="SM00304">
    <property type="entry name" value="HAMP"/>
    <property type="match status" value="1"/>
</dbReference>
<keyword evidence="14" id="KW-0547">Nucleotide-binding</keyword>
<keyword evidence="5" id="KW-0808">Transferase</keyword>
<dbReference type="Gene3D" id="1.10.287.130">
    <property type="match status" value="1"/>
</dbReference>
<dbReference type="CDD" id="cd00082">
    <property type="entry name" value="HisKA"/>
    <property type="match status" value="1"/>
</dbReference>
<evidence type="ECO:0000256" key="9">
    <source>
        <dbReference type="ARBA" id="ARBA00023012"/>
    </source>
</evidence>
<dbReference type="PANTHER" id="PTHR45436">
    <property type="entry name" value="SENSOR HISTIDINE KINASE YKOH"/>
    <property type="match status" value="1"/>
</dbReference>
<protein>
    <recommendedName>
        <fullName evidence="3">histidine kinase</fullName>
        <ecNumber evidence="3">2.7.13.3</ecNumber>
    </recommendedName>
</protein>
<dbReference type="RefSeq" id="WP_344055422.1">
    <property type="nucleotide sequence ID" value="NZ_BAAAPK010000001.1"/>
</dbReference>
<dbReference type="Gene3D" id="3.30.565.10">
    <property type="entry name" value="Histidine kinase-like ATPase, C-terminal domain"/>
    <property type="match status" value="1"/>
</dbReference>
<feature type="domain" description="Histidine kinase" evidence="12">
    <location>
        <begin position="235"/>
        <end position="443"/>
    </location>
</feature>
<dbReference type="InterPro" id="IPR004358">
    <property type="entry name" value="Sig_transdc_His_kin-like_C"/>
</dbReference>
<sequence>MAERPRGGPGIRARITAVAASVVLLALALGAVGFWFTLRGALYGQLDSAAQQDAAAFAEQVDASGPESLPDIDDDRFWQLIDRDSGAVVAASDAAEDVGALADREGSAPSLIRLDPGDPPFVVAVEREAGDWIVVAGRSTEEVDVTLTTVGVLLAVSVPVVTAIVALTTWFAVGRSLAPVERMRRQVETLSASDLSARVDEPATNDEIGRLAHTMNGMLSRLDESQVAQRRFVSDASHELKSPLASLRQFAEVARAHPDRISAAELSDAVLDEGGRLERLVQGMLVLTRADEGGLALHLGDVDLDDLLLAEAARLRALGGMTVDVRGVQPARVRGDAALLRQVVRNLADNAARHARSGVVFTAEPAGGGAALTVEDDGAGVASSERSRIFERFVRLDDARARDAGGSGLGLAIVREIVRAHGGDVRVDAGRSGGALFVVTLPG</sequence>
<evidence type="ECO:0000256" key="3">
    <source>
        <dbReference type="ARBA" id="ARBA00012438"/>
    </source>
</evidence>
<keyword evidence="4" id="KW-0597">Phosphoprotein</keyword>
<evidence type="ECO:0000256" key="10">
    <source>
        <dbReference type="ARBA" id="ARBA00023136"/>
    </source>
</evidence>
<reference evidence="14 15" key="1">
    <citation type="journal article" date="2019" name="Int. J. Syst. Evol. Microbiol.">
        <title>The Global Catalogue of Microorganisms (GCM) 10K type strain sequencing project: providing services to taxonomists for standard genome sequencing and annotation.</title>
        <authorList>
            <consortium name="The Broad Institute Genomics Platform"/>
            <consortium name="The Broad Institute Genome Sequencing Center for Infectious Disease"/>
            <person name="Wu L."/>
            <person name="Ma J."/>
        </authorList>
    </citation>
    <scope>NUCLEOTIDE SEQUENCE [LARGE SCALE GENOMIC DNA]</scope>
    <source>
        <strain evidence="14 15">JCM 15575</strain>
    </source>
</reference>
<keyword evidence="8 11" id="KW-1133">Transmembrane helix</keyword>
<gene>
    <name evidence="14" type="ORF">GCM10009807_27160</name>
</gene>
<name>A0ABN2H4A2_9MICO</name>
<dbReference type="EMBL" id="BAAAPK010000001">
    <property type="protein sequence ID" value="GAA1681778.1"/>
    <property type="molecule type" value="Genomic_DNA"/>
</dbReference>
<feature type="domain" description="HAMP" evidence="13">
    <location>
        <begin position="174"/>
        <end position="227"/>
    </location>
</feature>
<dbReference type="InterPro" id="IPR003660">
    <property type="entry name" value="HAMP_dom"/>
</dbReference>
<comment type="catalytic activity">
    <reaction evidence="1">
        <text>ATP + protein L-histidine = ADP + protein N-phospho-L-histidine.</text>
        <dbReference type="EC" id="2.7.13.3"/>
    </reaction>
</comment>
<dbReference type="PANTHER" id="PTHR45436:SF5">
    <property type="entry name" value="SENSOR HISTIDINE KINASE TRCS"/>
    <property type="match status" value="1"/>
</dbReference>
<dbReference type="InterPro" id="IPR050428">
    <property type="entry name" value="TCS_sensor_his_kinase"/>
</dbReference>
<dbReference type="InterPro" id="IPR036097">
    <property type="entry name" value="HisK_dim/P_sf"/>
</dbReference>
<evidence type="ECO:0000313" key="14">
    <source>
        <dbReference type="EMBL" id="GAA1681778.1"/>
    </source>
</evidence>
<dbReference type="Pfam" id="PF00672">
    <property type="entry name" value="HAMP"/>
    <property type="match status" value="1"/>
</dbReference>
<dbReference type="CDD" id="cd06225">
    <property type="entry name" value="HAMP"/>
    <property type="match status" value="1"/>
</dbReference>
<evidence type="ECO:0000256" key="8">
    <source>
        <dbReference type="ARBA" id="ARBA00022989"/>
    </source>
</evidence>
<dbReference type="Pfam" id="PF00512">
    <property type="entry name" value="HisKA"/>
    <property type="match status" value="1"/>
</dbReference>
<dbReference type="PROSITE" id="PS50109">
    <property type="entry name" value="HIS_KIN"/>
    <property type="match status" value="1"/>
</dbReference>
<dbReference type="PROSITE" id="PS50885">
    <property type="entry name" value="HAMP"/>
    <property type="match status" value="1"/>
</dbReference>
<organism evidence="14 15">
    <name type="scientific">Microbacterium lacus</name>
    <dbReference type="NCBI Taxonomy" id="415217"/>
    <lineage>
        <taxon>Bacteria</taxon>
        <taxon>Bacillati</taxon>
        <taxon>Actinomycetota</taxon>
        <taxon>Actinomycetes</taxon>
        <taxon>Micrococcales</taxon>
        <taxon>Microbacteriaceae</taxon>
        <taxon>Microbacterium</taxon>
    </lineage>
</organism>
<dbReference type="PRINTS" id="PR00344">
    <property type="entry name" value="BCTRLSENSOR"/>
</dbReference>
<comment type="subcellular location">
    <subcellularLocation>
        <location evidence="2">Cell membrane</location>
    </subcellularLocation>
</comment>
<evidence type="ECO:0000256" key="7">
    <source>
        <dbReference type="ARBA" id="ARBA00022777"/>
    </source>
</evidence>
<accession>A0ABN2H4A2</accession>
<proteinExistence type="predicted"/>
<keyword evidence="14" id="KW-0067">ATP-binding</keyword>
<dbReference type="InterPro" id="IPR003661">
    <property type="entry name" value="HisK_dim/P_dom"/>
</dbReference>
<dbReference type="SMART" id="SM00387">
    <property type="entry name" value="HATPase_c"/>
    <property type="match status" value="1"/>
</dbReference>
<keyword evidence="10 11" id="KW-0472">Membrane</keyword>
<dbReference type="SMART" id="SM00388">
    <property type="entry name" value="HisKA"/>
    <property type="match status" value="1"/>
</dbReference>
<evidence type="ECO:0000313" key="15">
    <source>
        <dbReference type="Proteomes" id="UP001500596"/>
    </source>
</evidence>
<evidence type="ECO:0000256" key="2">
    <source>
        <dbReference type="ARBA" id="ARBA00004236"/>
    </source>
</evidence>
<evidence type="ECO:0000256" key="1">
    <source>
        <dbReference type="ARBA" id="ARBA00000085"/>
    </source>
</evidence>